<evidence type="ECO:0000313" key="3">
    <source>
        <dbReference type="Proteomes" id="UP000422764"/>
    </source>
</evidence>
<organism evidence="2 3">
    <name type="scientific">Clostridium bovifaecis</name>
    <dbReference type="NCBI Taxonomy" id="2184719"/>
    <lineage>
        <taxon>Bacteria</taxon>
        <taxon>Bacillati</taxon>
        <taxon>Bacillota</taxon>
        <taxon>Clostridia</taxon>
        <taxon>Eubacteriales</taxon>
        <taxon>Clostridiaceae</taxon>
        <taxon>Clostridium</taxon>
    </lineage>
</organism>
<dbReference type="SUPFAM" id="SSF140683">
    <property type="entry name" value="SP0561-like"/>
    <property type="match status" value="1"/>
</dbReference>
<dbReference type="Proteomes" id="UP000422764">
    <property type="component" value="Chromosome"/>
</dbReference>
<evidence type="ECO:0000313" key="2">
    <source>
        <dbReference type="EMBL" id="QGU96675.1"/>
    </source>
</evidence>
<evidence type="ECO:0000259" key="1">
    <source>
        <dbReference type="Pfam" id="PF08984"/>
    </source>
</evidence>
<protein>
    <submittedName>
        <fullName evidence="2">DUF1858 domain-containing protein</fullName>
    </submittedName>
</protein>
<reference evidence="2 3" key="1">
    <citation type="submission" date="2019-12" db="EMBL/GenBank/DDBJ databases">
        <title>Genome sequenceing of Clostridium bovifaecis.</title>
        <authorList>
            <person name="Yao Y."/>
        </authorList>
    </citation>
    <scope>NUCLEOTIDE SEQUENCE [LARGE SCALE GENOMIC DNA]</scope>
    <source>
        <strain evidence="2 3">BXX</strain>
    </source>
</reference>
<accession>A0A6I6FFG8</accession>
<dbReference type="NCBIfam" id="TIGR03980">
    <property type="entry name" value="prismane_assoc"/>
    <property type="match status" value="1"/>
</dbReference>
<gene>
    <name evidence="2" type="ORF">GOM49_17725</name>
</gene>
<dbReference type="InterPro" id="IPR015077">
    <property type="entry name" value="DUF1858"/>
</dbReference>
<dbReference type="Gene3D" id="1.10.3910.10">
    <property type="entry name" value="SP0561-like"/>
    <property type="match status" value="1"/>
</dbReference>
<dbReference type="InterPro" id="IPR023883">
    <property type="entry name" value="CHP03980_redox-disulphide"/>
</dbReference>
<name>A0A6I6FFG8_9CLOT</name>
<dbReference type="Pfam" id="PF08984">
    <property type="entry name" value="DUF1858"/>
    <property type="match status" value="1"/>
</dbReference>
<dbReference type="InterPro" id="IPR038062">
    <property type="entry name" value="ScdA-like_N_sf"/>
</dbReference>
<keyword evidence="3" id="KW-1185">Reference proteome</keyword>
<feature type="domain" description="DUF1858" evidence="1">
    <location>
        <begin position="3"/>
        <end position="56"/>
    </location>
</feature>
<dbReference type="AlphaFoldDB" id="A0A6I6FFG8"/>
<sequence>MKITKDMTIGEIVRNFPSSVEVLMSFGMGCVGCPSAQGETLEEAAMVHGMNIEKLLEALNQNA</sequence>
<dbReference type="EMBL" id="CP046522">
    <property type="protein sequence ID" value="QGU96675.1"/>
    <property type="molecule type" value="Genomic_DNA"/>
</dbReference>
<dbReference type="PANTHER" id="PTHR39341:SF1">
    <property type="entry name" value="DUF1858 DOMAIN-CONTAINING PROTEIN"/>
    <property type="match status" value="1"/>
</dbReference>
<proteinExistence type="predicted"/>
<dbReference type="PANTHER" id="PTHR39341">
    <property type="entry name" value="BSL7085 PROTEIN"/>
    <property type="match status" value="1"/>
</dbReference>